<gene>
    <name evidence="2" type="ORF">DPMN_079182</name>
</gene>
<name>A0A9D3YP39_DREPO</name>
<comment type="caution">
    <text evidence="2">The sequence shown here is derived from an EMBL/GenBank/DDBJ whole genome shotgun (WGS) entry which is preliminary data.</text>
</comment>
<evidence type="ECO:0000313" key="2">
    <source>
        <dbReference type="EMBL" id="KAH3704127.1"/>
    </source>
</evidence>
<dbReference type="EMBL" id="JAIWYP010000015">
    <property type="protein sequence ID" value="KAH3704127.1"/>
    <property type="molecule type" value="Genomic_DNA"/>
</dbReference>
<reference evidence="2" key="1">
    <citation type="journal article" date="2019" name="bioRxiv">
        <title>The Genome of the Zebra Mussel, Dreissena polymorpha: A Resource for Invasive Species Research.</title>
        <authorList>
            <person name="McCartney M.A."/>
            <person name="Auch B."/>
            <person name="Kono T."/>
            <person name="Mallez S."/>
            <person name="Zhang Y."/>
            <person name="Obille A."/>
            <person name="Becker A."/>
            <person name="Abrahante J.E."/>
            <person name="Garbe J."/>
            <person name="Badalamenti J.P."/>
            <person name="Herman A."/>
            <person name="Mangelson H."/>
            <person name="Liachko I."/>
            <person name="Sullivan S."/>
            <person name="Sone E.D."/>
            <person name="Koren S."/>
            <person name="Silverstein K.A.T."/>
            <person name="Beckman K.B."/>
            <person name="Gohl D.M."/>
        </authorList>
    </citation>
    <scope>NUCLEOTIDE SEQUENCE</scope>
    <source>
        <strain evidence="2">Duluth1</strain>
        <tissue evidence="2">Whole animal</tissue>
    </source>
</reference>
<evidence type="ECO:0000256" key="1">
    <source>
        <dbReference type="SAM" id="MobiDB-lite"/>
    </source>
</evidence>
<evidence type="ECO:0000313" key="3">
    <source>
        <dbReference type="Proteomes" id="UP000828390"/>
    </source>
</evidence>
<sequence length="274" mass="30406">MYQKEDLCYSEVTLLLTATIQTLEHLSETRSGLMMKKILKVTPQTPETDKDGLFTFEYEGHTITDRQRKNGTPMRTPRVRRNIKSVTEPPKSAVTAKTEAEKTSPSVDRNSEGGNSGSGTPARKGGKSPVANLSPSEEDKQQRSAQQATYLFPSSIATYLFPSSIAVGGCDGSEHAVAKWVPPRIHQPVAERNHVGRRLRGTLQRISRPSLYTLYGTTPSEVCTQGNNGIYESVHVVWDDPIRSLYTLYGTTPLEGNNGIYESVHVVWDDPIRR</sequence>
<feature type="region of interest" description="Disordered" evidence="1">
    <location>
        <begin position="62"/>
        <end position="146"/>
    </location>
</feature>
<dbReference type="Proteomes" id="UP000828390">
    <property type="component" value="Unassembled WGS sequence"/>
</dbReference>
<protein>
    <submittedName>
        <fullName evidence="2">Uncharacterized protein</fullName>
    </submittedName>
</protein>
<keyword evidence="3" id="KW-1185">Reference proteome</keyword>
<accession>A0A9D3YP39</accession>
<organism evidence="2 3">
    <name type="scientific">Dreissena polymorpha</name>
    <name type="common">Zebra mussel</name>
    <name type="synonym">Mytilus polymorpha</name>
    <dbReference type="NCBI Taxonomy" id="45954"/>
    <lineage>
        <taxon>Eukaryota</taxon>
        <taxon>Metazoa</taxon>
        <taxon>Spiralia</taxon>
        <taxon>Lophotrochozoa</taxon>
        <taxon>Mollusca</taxon>
        <taxon>Bivalvia</taxon>
        <taxon>Autobranchia</taxon>
        <taxon>Heteroconchia</taxon>
        <taxon>Euheterodonta</taxon>
        <taxon>Imparidentia</taxon>
        <taxon>Neoheterodontei</taxon>
        <taxon>Myida</taxon>
        <taxon>Dreissenoidea</taxon>
        <taxon>Dreissenidae</taxon>
        <taxon>Dreissena</taxon>
    </lineage>
</organism>
<proteinExistence type="predicted"/>
<reference evidence="2" key="2">
    <citation type="submission" date="2020-11" db="EMBL/GenBank/DDBJ databases">
        <authorList>
            <person name="McCartney M.A."/>
            <person name="Auch B."/>
            <person name="Kono T."/>
            <person name="Mallez S."/>
            <person name="Becker A."/>
            <person name="Gohl D.M."/>
            <person name="Silverstein K.A.T."/>
            <person name="Koren S."/>
            <person name="Bechman K.B."/>
            <person name="Herman A."/>
            <person name="Abrahante J.E."/>
            <person name="Garbe J."/>
        </authorList>
    </citation>
    <scope>NUCLEOTIDE SEQUENCE</scope>
    <source>
        <strain evidence="2">Duluth1</strain>
        <tissue evidence="2">Whole animal</tissue>
    </source>
</reference>
<dbReference type="AlphaFoldDB" id="A0A9D3YP39"/>